<name>A0A1M5JYH9_9RHOB</name>
<dbReference type="EMBL" id="FQWM01000001">
    <property type="protein sequence ID" value="SHG45568.1"/>
    <property type="molecule type" value="Genomic_DNA"/>
</dbReference>
<evidence type="ECO:0000256" key="2">
    <source>
        <dbReference type="ARBA" id="ARBA00023239"/>
    </source>
</evidence>
<dbReference type="STRING" id="870908.SAMN04488044_0819"/>
<protein>
    <submittedName>
        <fullName evidence="3">Sulfopyruvate decarboxylase subunit alpha</fullName>
    </submittedName>
</protein>
<keyword evidence="2" id="KW-0456">Lyase</keyword>
<dbReference type="InterPro" id="IPR051818">
    <property type="entry name" value="TPP_dependent_decarboxylase"/>
</dbReference>
<dbReference type="GO" id="GO:0016831">
    <property type="term" value="F:carboxy-lyase activity"/>
    <property type="evidence" value="ECO:0007669"/>
    <property type="project" value="UniProtKB-KW"/>
</dbReference>
<keyword evidence="3" id="KW-0670">Pyruvate</keyword>
<gene>
    <name evidence="3" type="ORF">SAMN04488044_0819</name>
</gene>
<sequence length="187" mass="20753">MELNELLPGTAGASLKGTPMNIDKKIADDFVANGVSFVTTVPCKQLAGVIEEVDKRDDIFHIPSNKEDEGMGLCAGAWMGGKRPAIIMQNTAIGVTLNTLATLIQYYRMPLPMLISYRGELREPVACQVEMAVHTKALLAQLNIPTYHFHWQKDVEEFDNILKYTFMCNKPVAILTDANFWGGYGDQ</sequence>
<organism evidence="3 4">
    <name type="scientific">Cognatishimia maritima</name>
    <dbReference type="NCBI Taxonomy" id="870908"/>
    <lineage>
        <taxon>Bacteria</taxon>
        <taxon>Pseudomonadati</taxon>
        <taxon>Pseudomonadota</taxon>
        <taxon>Alphaproteobacteria</taxon>
        <taxon>Rhodobacterales</taxon>
        <taxon>Paracoccaceae</taxon>
        <taxon>Cognatishimia</taxon>
    </lineage>
</organism>
<dbReference type="SUPFAM" id="SSF52518">
    <property type="entry name" value="Thiamin diphosphate-binding fold (THDP-binding)"/>
    <property type="match status" value="1"/>
</dbReference>
<reference evidence="4" key="1">
    <citation type="submission" date="2016-11" db="EMBL/GenBank/DDBJ databases">
        <authorList>
            <person name="Varghese N."/>
            <person name="Submissions S."/>
        </authorList>
    </citation>
    <scope>NUCLEOTIDE SEQUENCE [LARGE SCALE GENOMIC DNA]</scope>
    <source>
        <strain evidence="4">DSM 28223</strain>
    </source>
</reference>
<proteinExistence type="predicted"/>
<evidence type="ECO:0000256" key="1">
    <source>
        <dbReference type="ARBA" id="ARBA00022793"/>
    </source>
</evidence>
<evidence type="ECO:0000313" key="4">
    <source>
        <dbReference type="Proteomes" id="UP000184211"/>
    </source>
</evidence>
<dbReference type="Proteomes" id="UP000184211">
    <property type="component" value="Unassembled WGS sequence"/>
</dbReference>
<dbReference type="Gene3D" id="3.40.50.970">
    <property type="match status" value="1"/>
</dbReference>
<dbReference type="PANTHER" id="PTHR42818:SF1">
    <property type="entry name" value="SULFOPYRUVATE DECARBOXYLASE"/>
    <property type="match status" value="1"/>
</dbReference>
<accession>A0A1M5JYH9</accession>
<keyword evidence="1" id="KW-0210">Decarboxylase</keyword>
<dbReference type="AlphaFoldDB" id="A0A1M5JYH9"/>
<dbReference type="CDD" id="cd07035">
    <property type="entry name" value="TPP_PYR_POX_like"/>
    <property type="match status" value="1"/>
</dbReference>
<evidence type="ECO:0000313" key="3">
    <source>
        <dbReference type="EMBL" id="SHG45568.1"/>
    </source>
</evidence>
<dbReference type="PANTHER" id="PTHR42818">
    <property type="entry name" value="SULFOPYRUVATE DECARBOXYLASE SUBUNIT ALPHA"/>
    <property type="match status" value="1"/>
</dbReference>
<dbReference type="InterPro" id="IPR029061">
    <property type="entry name" value="THDP-binding"/>
</dbReference>
<keyword evidence="4" id="KW-1185">Reference proteome</keyword>